<feature type="chain" id="PRO_5047378625" evidence="2">
    <location>
        <begin position="26"/>
        <end position="180"/>
    </location>
</feature>
<evidence type="ECO:0000313" key="4">
    <source>
        <dbReference type="Proteomes" id="UP001464891"/>
    </source>
</evidence>
<comment type="caution">
    <text evidence="3">The sequence shown here is derived from an EMBL/GenBank/DDBJ whole genome shotgun (WGS) entry which is preliminary data.</text>
</comment>
<evidence type="ECO:0000256" key="2">
    <source>
        <dbReference type="SAM" id="SignalP"/>
    </source>
</evidence>
<accession>A0ABV0J5V9</accession>
<proteinExistence type="predicted"/>
<evidence type="ECO:0000313" key="3">
    <source>
        <dbReference type="EMBL" id="MEP0817140.1"/>
    </source>
</evidence>
<dbReference type="EMBL" id="JAMPKM010000003">
    <property type="protein sequence ID" value="MEP0817140.1"/>
    <property type="molecule type" value="Genomic_DNA"/>
</dbReference>
<feature type="signal peptide" evidence="2">
    <location>
        <begin position="1"/>
        <end position="25"/>
    </location>
</feature>
<evidence type="ECO:0000256" key="1">
    <source>
        <dbReference type="SAM" id="MobiDB-lite"/>
    </source>
</evidence>
<gene>
    <name evidence="3" type="ORF">NC998_08520</name>
</gene>
<feature type="region of interest" description="Disordered" evidence="1">
    <location>
        <begin position="30"/>
        <end position="62"/>
    </location>
</feature>
<keyword evidence="4" id="KW-1185">Reference proteome</keyword>
<organism evidence="3 4">
    <name type="scientific">Trichocoleus desertorum GB2-A4</name>
    <dbReference type="NCBI Taxonomy" id="2933944"/>
    <lineage>
        <taxon>Bacteria</taxon>
        <taxon>Bacillati</taxon>
        <taxon>Cyanobacteriota</taxon>
        <taxon>Cyanophyceae</taxon>
        <taxon>Leptolyngbyales</taxon>
        <taxon>Trichocoleusaceae</taxon>
        <taxon>Trichocoleus</taxon>
    </lineage>
</organism>
<feature type="compositionally biased region" description="Low complexity" evidence="1">
    <location>
        <begin position="39"/>
        <end position="60"/>
    </location>
</feature>
<keyword evidence="2" id="KW-0732">Signal</keyword>
<name>A0ABV0J5V9_9CYAN</name>
<reference evidence="3 4" key="1">
    <citation type="submission" date="2022-04" db="EMBL/GenBank/DDBJ databases">
        <title>Positive selection, recombination, and allopatry shape intraspecific diversity of widespread and dominant cyanobacteria.</title>
        <authorList>
            <person name="Wei J."/>
            <person name="Shu W."/>
            <person name="Hu C."/>
        </authorList>
    </citation>
    <scope>NUCLEOTIDE SEQUENCE [LARGE SCALE GENOMIC DNA]</scope>
    <source>
        <strain evidence="3 4">GB2-A4</strain>
    </source>
</reference>
<dbReference type="PROSITE" id="PS51257">
    <property type="entry name" value="PROKAR_LIPOPROTEIN"/>
    <property type="match status" value="1"/>
</dbReference>
<dbReference type="RefSeq" id="WP_190439797.1">
    <property type="nucleotide sequence ID" value="NZ_JAMPKM010000003.1"/>
</dbReference>
<sequence length="180" mass="19522">MIFPRTRQILAGLCLSLLLLTTACAPEEPSRWDQVQQETTQKQPSTGTKTTTAAKPTSGGQFNKFFPQPGAGFDRVYTQEKAGFAEAKLKQGGKDVAMLAISDTASNPSAAAKYQQSSRTIAGYPAVETGTTATSVLVGDRYQVKVLSRDPGFTKSDREAWLQRFDLDGLRSLPTTAQKR</sequence>
<protein>
    <submittedName>
        <fullName evidence="3">Uncharacterized protein</fullName>
    </submittedName>
</protein>
<dbReference type="Proteomes" id="UP001464891">
    <property type="component" value="Unassembled WGS sequence"/>
</dbReference>